<dbReference type="STRING" id="47839.BN973_00378"/>
<evidence type="ECO:0000256" key="5">
    <source>
        <dbReference type="ARBA" id="ARBA00022989"/>
    </source>
</evidence>
<reference evidence="10 11" key="3">
    <citation type="submission" date="2016-01" db="EMBL/GenBank/DDBJ databases">
        <title>The new phylogeny of the genus Mycobacterium.</title>
        <authorList>
            <person name="Tarcisio F."/>
            <person name="Conor M."/>
            <person name="Antonella G."/>
            <person name="Elisabetta G."/>
            <person name="Giulia F.S."/>
            <person name="Sara T."/>
            <person name="Anna F."/>
            <person name="Clotilde B."/>
            <person name="Roberto B."/>
            <person name="Veronica D.S."/>
            <person name="Fabio R."/>
            <person name="Monica P."/>
            <person name="Olivier J."/>
            <person name="Enrico T."/>
            <person name="Nicola S."/>
        </authorList>
    </citation>
    <scope>NUCLEOTIDE SEQUENCE [LARGE SCALE GENOMIC DNA]</scope>
    <source>
        <strain evidence="10 11">DSM 44626</strain>
    </source>
</reference>
<dbReference type="EMBL" id="LQPY01000042">
    <property type="protein sequence ID" value="ORW98995.1"/>
    <property type="molecule type" value="Genomic_DNA"/>
</dbReference>
<evidence type="ECO:0000313" key="9">
    <source>
        <dbReference type="EMBL" id="CDO86040.1"/>
    </source>
</evidence>
<evidence type="ECO:0000313" key="11">
    <source>
        <dbReference type="Proteomes" id="UP000193710"/>
    </source>
</evidence>
<dbReference type="Pfam" id="PF11203">
    <property type="entry name" value="EccE"/>
    <property type="match status" value="1"/>
</dbReference>
<feature type="domain" description="Type VII secretion system protein EccE" evidence="8">
    <location>
        <begin position="164"/>
        <end position="254"/>
    </location>
</feature>
<dbReference type="HOGENOM" id="CLU_040158_0_0_11"/>
<dbReference type="Proteomes" id="UP000193710">
    <property type="component" value="Unassembled WGS sequence"/>
</dbReference>
<evidence type="ECO:0000259" key="8">
    <source>
        <dbReference type="Pfam" id="PF11203"/>
    </source>
</evidence>
<dbReference type="AlphaFoldDB" id="A0A024JQA5"/>
<comment type="similarity">
    <text evidence="2">Belongs to the EccE family.</text>
</comment>
<evidence type="ECO:0000256" key="6">
    <source>
        <dbReference type="ARBA" id="ARBA00023136"/>
    </source>
</evidence>
<reference evidence="9" key="1">
    <citation type="journal article" date="2014" name="Genome Announc.">
        <title>Draft Genome Sequence of Mycobacterium triplex DSM 44626.</title>
        <authorList>
            <person name="Sassi M."/>
            <person name="Croce O."/>
            <person name="Robert C."/>
            <person name="Raoult D."/>
            <person name="Drancourt M."/>
        </authorList>
    </citation>
    <scope>NUCLEOTIDE SEQUENCE [LARGE SCALE GENOMIC DNA]</scope>
    <source>
        <strain evidence="9">DSM 44626</strain>
    </source>
</reference>
<dbReference type="GO" id="GO:0005886">
    <property type="term" value="C:plasma membrane"/>
    <property type="evidence" value="ECO:0007669"/>
    <property type="project" value="UniProtKB-SubCell"/>
</dbReference>
<keyword evidence="11" id="KW-1185">Reference proteome</keyword>
<protein>
    <submittedName>
        <fullName evidence="9">Membrane protein</fullName>
    </submittedName>
    <submittedName>
        <fullName evidence="10">Type VII secretion protein EccE</fullName>
    </submittedName>
</protein>
<feature type="transmembrane region" description="Helical" evidence="7">
    <location>
        <begin position="7"/>
        <end position="27"/>
    </location>
</feature>
<evidence type="ECO:0000256" key="7">
    <source>
        <dbReference type="SAM" id="Phobius"/>
    </source>
</evidence>
<evidence type="ECO:0000256" key="1">
    <source>
        <dbReference type="ARBA" id="ARBA00004236"/>
    </source>
</evidence>
<sequence>MTAATKLTIIVAIFIATLIGWSVGGYYGAATGLVIGIACGVIRWRGQPVWSWLILWLRRRRPIAWTEPLTVANDRAGGGIRYQDGAAVAAVQLLGKAHTPTLFTGSTATYTDNSFDVTELMPLLHQSLGLTLDSLSVVTAGARRRSTGDYPRVYDTLIGTPPYAGQRETWLIVRVCALDNVEALRGRTSVGTATLAAAQRISAALRQHGIRAKVATATDIVEMERRLGRSALEVSNRRWRSVRGDGGWLTTYWYRPGDITSEKLAQAWSARVDGIVQNVTLFGSKTGPVTATATVTVRSAQPPTASLSMRLRTLRGEQAQAVAASLCGPLPPLRGIRRGVLHGPLVIPIGPSGVLLGKVAGGNRMLLPLDDAGEFSRVHVAAEDALAKRFIIRLAGAGERITVHTRNMQRWASVRMPDIAVTDQPKPVSGTTVSVIDGSMSPAPRPNTLISVGGPGEPYRGTANVLITQTGPATVDVIAADGHVHAVEVELFRAENRYVSSEPMALRTPDLEAVDTP</sequence>
<name>A0A024JQA5_9MYCO</name>
<dbReference type="EMBL" id="HG964446">
    <property type="protein sequence ID" value="CDO86040.1"/>
    <property type="molecule type" value="Genomic_DNA"/>
</dbReference>
<evidence type="ECO:0000256" key="3">
    <source>
        <dbReference type="ARBA" id="ARBA00022475"/>
    </source>
</evidence>
<evidence type="ECO:0000256" key="4">
    <source>
        <dbReference type="ARBA" id="ARBA00022692"/>
    </source>
</evidence>
<keyword evidence="3" id="KW-1003">Cell membrane</keyword>
<dbReference type="RefSeq" id="WP_036465536.1">
    <property type="nucleotide sequence ID" value="NZ_HG964446.1"/>
</dbReference>
<dbReference type="Proteomes" id="UP000028880">
    <property type="component" value="Unassembled WGS sequence"/>
</dbReference>
<keyword evidence="6 7" id="KW-0472">Membrane</keyword>
<dbReference type="InterPro" id="IPR021368">
    <property type="entry name" value="T7SS_EccE"/>
</dbReference>
<proteinExistence type="inferred from homology"/>
<gene>
    <name evidence="10" type="ORF">AWC29_28795</name>
    <name evidence="9" type="ORF">BN973_00378</name>
</gene>
<dbReference type="eggNOG" id="ENOG5032GIB">
    <property type="taxonomic scope" value="Bacteria"/>
</dbReference>
<keyword evidence="4 7" id="KW-0812">Transmembrane</keyword>
<evidence type="ECO:0000313" key="10">
    <source>
        <dbReference type="EMBL" id="ORW98995.1"/>
    </source>
</evidence>
<accession>A0A024JQA5</accession>
<dbReference type="OrthoDB" id="4751893at2"/>
<evidence type="ECO:0000256" key="2">
    <source>
        <dbReference type="ARBA" id="ARBA00007759"/>
    </source>
</evidence>
<organism evidence="9">
    <name type="scientific">Mycobacterium triplex</name>
    <dbReference type="NCBI Taxonomy" id="47839"/>
    <lineage>
        <taxon>Bacteria</taxon>
        <taxon>Bacillati</taxon>
        <taxon>Actinomycetota</taxon>
        <taxon>Actinomycetes</taxon>
        <taxon>Mycobacteriales</taxon>
        <taxon>Mycobacteriaceae</taxon>
        <taxon>Mycobacterium</taxon>
        <taxon>Mycobacterium simiae complex</taxon>
    </lineage>
</organism>
<reference evidence="9" key="2">
    <citation type="submission" date="2014-04" db="EMBL/GenBank/DDBJ databases">
        <authorList>
            <person name="Urmite Genomes U."/>
        </authorList>
    </citation>
    <scope>NUCLEOTIDE SEQUENCE</scope>
    <source>
        <strain evidence="9">DSM 44626</strain>
    </source>
</reference>
<dbReference type="NCBIfam" id="TIGR03923">
    <property type="entry name" value="T7SS_EccE"/>
    <property type="match status" value="1"/>
</dbReference>
<keyword evidence="5 7" id="KW-1133">Transmembrane helix</keyword>
<dbReference type="InterPro" id="IPR050051">
    <property type="entry name" value="EccE_dom"/>
</dbReference>
<comment type="subcellular location">
    <subcellularLocation>
        <location evidence="1">Cell membrane</location>
    </subcellularLocation>
</comment>